<proteinExistence type="predicted"/>
<organism evidence="1 2">
    <name type="scientific">Tistrella arctica</name>
    <dbReference type="NCBI Taxonomy" id="3133430"/>
    <lineage>
        <taxon>Bacteria</taxon>
        <taxon>Pseudomonadati</taxon>
        <taxon>Pseudomonadota</taxon>
        <taxon>Alphaproteobacteria</taxon>
        <taxon>Geminicoccales</taxon>
        <taxon>Geminicoccaceae</taxon>
        <taxon>Tistrella</taxon>
    </lineage>
</organism>
<keyword evidence="2" id="KW-1185">Reference proteome</keyword>
<sequence length="185" mass="20067">MIIDQPSAVPLPQASRLRPLFAGADLADSYAIALPSGLSDGDPEVIARALFSHQAAWVAWLLRLRDLLVSPFGLKTAPMLATPDGPGDRRIGIFKVYEIHADEILMGEDDRHLDFRLSVRITDAQPGAQPGAQMVTLTTVVHCHNLLGRSYIMVIAPFHRAVVRSSLARAARAGWRSPADATSRA</sequence>
<protein>
    <submittedName>
        <fullName evidence="1">DUF2867 domain-containing protein</fullName>
    </submittedName>
</protein>
<dbReference type="RefSeq" id="WP_345938202.1">
    <property type="nucleotide sequence ID" value="NZ_JBBKTW010000008.1"/>
</dbReference>
<evidence type="ECO:0000313" key="2">
    <source>
        <dbReference type="Proteomes" id="UP001413721"/>
    </source>
</evidence>
<gene>
    <name evidence="1" type="ORF">WG926_20905</name>
</gene>
<evidence type="ECO:0000313" key="1">
    <source>
        <dbReference type="EMBL" id="MEN2990787.1"/>
    </source>
</evidence>
<comment type="caution">
    <text evidence="1">The sequence shown here is derived from an EMBL/GenBank/DDBJ whole genome shotgun (WGS) entry which is preliminary data.</text>
</comment>
<dbReference type="Pfam" id="PF11066">
    <property type="entry name" value="DUF2867"/>
    <property type="match status" value="1"/>
</dbReference>
<reference evidence="1 2" key="1">
    <citation type="submission" date="2024-03" db="EMBL/GenBank/DDBJ databases">
        <title>High-quality draft genome sequencing of Tistrella sp. BH-R2-4.</title>
        <authorList>
            <person name="Dong C."/>
        </authorList>
    </citation>
    <scope>NUCLEOTIDE SEQUENCE [LARGE SCALE GENOMIC DNA]</scope>
    <source>
        <strain evidence="1 2">BH-R2-4</strain>
    </source>
</reference>
<dbReference type="InterPro" id="IPR021295">
    <property type="entry name" value="DUF2867"/>
</dbReference>
<dbReference type="EMBL" id="JBBKTW010000008">
    <property type="protein sequence ID" value="MEN2990787.1"/>
    <property type="molecule type" value="Genomic_DNA"/>
</dbReference>
<dbReference type="Proteomes" id="UP001413721">
    <property type="component" value="Unassembled WGS sequence"/>
</dbReference>
<accession>A0ABU9YPQ5</accession>
<name>A0ABU9YPQ5_9PROT</name>